<dbReference type="InterPro" id="IPR007855">
    <property type="entry name" value="RDRP"/>
</dbReference>
<feature type="domain" description="RDRP core" evidence="4">
    <location>
        <begin position="709"/>
        <end position="1287"/>
    </location>
</feature>
<proteinExistence type="predicted"/>
<dbReference type="Pfam" id="PF05183">
    <property type="entry name" value="RdRP"/>
    <property type="match status" value="1"/>
</dbReference>
<dbReference type="SUPFAM" id="SSF54928">
    <property type="entry name" value="RNA-binding domain, RBD"/>
    <property type="match status" value="1"/>
</dbReference>
<feature type="coiled-coil region" evidence="1">
    <location>
        <begin position="963"/>
        <end position="990"/>
    </location>
</feature>
<dbReference type="GO" id="GO:0003968">
    <property type="term" value="F:RNA-directed RNA polymerase activity"/>
    <property type="evidence" value="ECO:0007669"/>
    <property type="project" value="UniProtKB-KW"/>
</dbReference>
<dbReference type="GO" id="GO:0003723">
    <property type="term" value="F:RNA binding"/>
    <property type="evidence" value="ECO:0007669"/>
    <property type="project" value="UniProtKB-KW"/>
</dbReference>
<dbReference type="InterPro" id="IPR057596">
    <property type="entry name" value="RDRP_core"/>
</dbReference>
<keyword evidence="1" id="KW-0175">Coiled coil</keyword>
<evidence type="ECO:0000259" key="3">
    <source>
        <dbReference type="Pfam" id="PF00076"/>
    </source>
</evidence>
<name>A0AA39QV75_9LECA</name>
<organism evidence="5 6">
    <name type="scientific">Cladonia borealis</name>
    <dbReference type="NCBI Taxonomy" id="184061"/>
    <lineage>
        <taxon>Eukaryota</taxon>
        <taxon>Fungi</taxon>
        <taxon>Dikarya</taxon>
        <taxon>Ascomycota</taxon>
        <taxon>Pezizomycotina</taxon>
        <taxon>Lecanoromycetes</taxon>
        <taxon>OSLEUM clade</taxon>
        <taxon>Lecanoromycetidae</taxon>
        <taxon>Lecanorales</taxon>
        <taxon>Lecanorineae</taxon>
        <taxon>Cladoniaceae</taxon>
        <taxon>Cladonia</taxon>
    </lineage>
</organism>
<dbReference type="PANTHER" id="PTHR23079:SF55">
    <property type="entry name" value="RNA-DIRECTED RNA POLYMERASE"/>
    <property type="match status" value="1"/>
</dbReference>
<evidence type="ECO:0000256" key="2">
    <source>
        <dbReference type="SAM" id="MobiDB-lite"/>
    </source>
</evidence>
<evidence type="ECO:0000313" key="6">
    <source>
        <dbReference type="Proteomes" id="UP001166286"/>
    </source>
</evidence>
<dbReference type="EMBL" id="JAFEKC020000017">
    <property type="protein sequence ID" value="KAK0509857.1"/>
    <property type="molecule type" value="Genomic_DNA"/>
</dbReference>
<feature type="region of interest" description="Disordered" evidence="2">
    <location>
        <begin position="68"/>
        <end position="88"/>
    </location>
</feature>
<feature type="compositionally biased region" description="Low complexity" evidence="2">
    <location>
        <begin position="142"/>
        <end position="162"/>
    </location>
</feature>
<feature type="compositionally biased region" description="Low complexity" evidence="2">
    <location>
        <begin position="74"/>
        <end position="88"/>
    </location>
</feature>
<dbReference type="Proteomes" id="UP001166286">
    <property type="component" value="Unassembled WGS sequence"/>
</dbReference>
<evidence type="ECO:0000256" key="1">
    <source>
        <dbReference type="SAM" id="Coils"/>
    </source>
</evidence>
<dbReference type="InterPro" id="IPR000504">
    <property type="entry name" value="RRM_dom"/>
</dbReference>
<accession>A0AA39QV75</accession>
<sequence length="1546" mass="174544">MTAQVGRMTDEHENIDLAYGTASHCDPQMGHRVGYEDVKAEVHLPVSDERQPVKHGASDMTIAAAAATDSDKGSSFTPPFSSSSSSSFEQLHSTLLVSSGDRDQDVEGALRRLHFDAGSTHQGINEARLRYQQANVALHAKSSNSVGARSSSASMDSVSRGSFARKAGPQPLVKLPQQSKNTPYRMDSAGGHYSASFVSQNIPQFASPQGTPITHPIPPSQNNPNHTYRHASPLSHYDAHHASNPPALDSSSNYKHSHSRQHHNRNNAMRPAFGFNRRVQDDWTKWVELGLRMSGLPPSTTTRDLYRCFSKEGNIVLIELYENARSEREGTACVRFRPPPTTPFWDAERFQIAIPNHGNVSVRLSLENRRRTFLHPSPVNPQKKYPESMQMQATSLNFGTMLDQETMLTMCTAQPTSNTDITFRQDMLHRELTVEFPMEIRDARGNRRNAEGQQVGKYDRTDCFRFRIPLSRLRQIYQVEARKNQMVLLITLETPPNYFKQIDPDHSHDNGRFWKDNDAWYRQTDVVYAPHYLREKPLTLQKTSPIIDLGRWTTYRFIFDMSKNDPTQWRLMREALHDYNIGIVPMPGFTISSGHRPAVWRFLESKRRTADGFDELLEESIAELDFEARYQLEVCISQGHLNEYNLDQAFVTRLMNMGTGKARDLLEYVANHGIREFHPMNLFQKQVGDGSLLRSKIPHFCVYIRSATVTPTTVHFQTPVAETSNRVIRQFAEYADRFLRVRFTDEKLEGRIYSTDKNTMNEVFTRVKRVLKNGIKIGNRKYEYLASGNSQFRENGAYFFAPHPALSTEKIRDWMGLFSEIETVPMYASRLGQCFSTTRAIRGSNVNLKELADIERNGFNFSDGVGRISPFLARLAADELGILQHSPDPPSVFQIRLGGCKGILALSPTSRGRDIHIRRSQYKFAAKHEGLEIIRWSQYACANLNRQLILIMSALGVPDCVFIQKLRTQLSKLERAMTDEKTALSILQKDIDQNQMTLCIAGMILDGFQRSNEPFVTSLLQLWRAWSIKYLKEKARITIGGGALLFGCVDETATLQGHFDDAPKPPANGSISEKARYVPEVFVQLSKGADDKPEVILGPMLLARNPSLHPGDIRVVVGVDVPELHHLKDVVVLPQTGDRDVAGMCSGGDLDGDDFLVIWDHDLLPSEWNVEPMDYSRPYVPKHGDKIDVDDLTTFFVTYMKNDTLAGIAQAHLANADYQEEGVKDEKCLKLASLHSMAVDYVKTGQPAQMTRDLKPPKWPHFMEKLNLPADRVYTSRKILGQLYDQVERVDFVPAYRAPFDDRILKAYRPDADILDTVRAIKSDYDAHIRRIMAQHEVKTEFEVWSTFVLQHTRTTNAFKFHEVIWELSVALKEQFRKTCYERAGGKDFNTLAPFVAAMYTVTQIETADAIWECSQFQDVGGRRRPLREMTADSMPLMSFPWLFPDILGKIAKGNVQQVNETISVRGNAAQIPRMARSGLEAEEGGVIPRRLGRSVLAPSASSAEDDIETAGGVKHRGDMLQLFETSAIDRASSEAATASSSFSGS</sequence>
<feature type="domain" description="RRM" evidence="3">
    <location>
        <begin position="292"/>
        <end position="337"/>
    </location>
</feature>
<dbReference type="PANTHER" id="PTHR23079">
    <property type="entry name" value="RNA-DEPENDENT RNA POLYMERASE"/>
    <property type="match status" value="1"/>
</dbReference>
<feature type="compositionally biased region" description="Basic residues" evidence="2">
    <location>
        <begin position="255"/>
        <end position="265"/>
    </location>
</feature>
<dbReference type="GO" id="GO:0030422">
    <property type="term" value="P:siRNA processing"/>
    <property type="evidence" value="ECO:0007669"/>
    <property type="project" value="TreeGrafter"/>
</dbReference>
<dbReference type="GO" id="GO:0031380">
    <property type="term" value="C:nuclear RNA-directed RNA polymerase complex"/>
    <property type="evidence" value="ECO:0007669"/>
    <property type="project" value="TreeGrafter"/>
</dbReference>
<evidence type="ECO:0000313" key="5">
    <source>
        <dbReference type="EMBL" id="KAK0509857.1"/>
    </source>
</evidence>
<gene>
    <name evidence="5" type="ORF">JMJ35_007251</name>
</gene>
<evidence type="ECO:0008006" key="7">
    <source>
        <dbReference type="Google" id="ProtNLM"/>
    </source>
</evidence>
<dbReference type="CDD" id="cd00590">
    <property type="entry name" value="RRM_SF"/>
    <property type="match status" value="1"/>
</dbReference>
<comment type="caution">
    <text evidence="5">The sequence shown here is derived from an EMBL/GenBank/DDBJ whole genome shotgun (WGS) entry which is preliminary data.</text>
</comment>
<protein>
    <recommendedName>
        <fullName evidence="7">RNA-directed RNA polymerase</fullName>
    </recommendedName>
</protein>
<keyword evidence="6" id="KW-1185">Reference proteome</keyword>
<feature type="region of interest" description="Disordered" evidence="2">
    <location>
        <begin position="141"/>
        <end position="271"/>
    </location>
</feature>
<feature type="compositionally biased region" description="Polar residues" evidence="2">
    <location>
        <begin position="196"/>
        <end position="212"/>
    </location>
</feature>
<reference evidence="5" key="1">
    <citation type="submission" date="2023-03" db="EMBL/GenBank/DDBJ databases">
        <title>Complete genome of Cladonia borealis.</title>
        <authorList>
            <person name="Park H."/>
        </authorList>
    </citation>
    <scope>NUCLEOTIDE SEQUENCE</scope>
    <source>
        <strain evidence="5">ANT050790</strain>
    </source>
</reference>
<evidence type="ECO:0000259" key="4">
    <source>
        <dbReference type="Pfam" id="PF05183"/>
    </source>
</evidence>
<dbReference type="InterPro" id="IPR035979">
    <property type="entry name" value="RBD_domain_sf"/>
</dbReference>
<dbReference type="Pfam" id="PF00076">
    <property type="entry name" value="RRM_1"/>
    <property type="match status" value="1"/>
</dbReference>